<dbReference type="Proteomes" id="UP001279553">
    <property type="component" value="Unassembled WGS sequence"/>
</dbReference>
<dbReference type="RefSeq" id="WP_319615592.1">
    <property type="nucleotide sequence ID" value="NZ_JAWXYB010000018.1"/>
</dbReference>
<comment type="caution">
    <text evidence="1">The sequence shown here is derived from an EMBL/GenBank/DDBJ whole genome shotgun (WGS) entry which is preliminary data.</text>
</comment>
<dbReference type="AlphaFoldDB" id="A0AAW9DUG4"/>
<protein>
    <submittedName>
        <fullName evidence="1">Uncharacterized protein</fullName>
    </submittedName>
</protein>
<dbReference type="PANTHER" id="PTHR42685:SF22">
    <property type="entry name" value="CONDITIONED MEDIUM FACTOR RECEPTOR 1"/>
    <property type="match status" value="1"/>
</dbReference>
<evidence type="ECO:0000313" key="2">
    <source>
        <dbReference type="Proteomes" id="UP001279553"/>
    </source>
</evidence>
<dbReference type="SUPFAM" id="SSF51905">
    <property type="entry name" value="FAD/NAD(P)-binding domain"/>
    <property type="match status" value="1"/>
</dbReference>
<sequence length="383" mass="40049">MSEIVVVGGGLAGGAAACGLALGGFAAGGRAVTLLERDRAPVHKICGEFLSVEAQASLAAIGLDVAALGGHRISRLRLVRGAGVVEVGLPFEGVGVTRRTLDAALLERAESLGVTVRRGVAVREVGFEGGLRVDLAGEAALRPAIVVLASGKHEVRGVRRRVGTVEDLIGFKMYFRLDAAQTAVLARHIELYLWQDGYGGLQLVEDGVANFTLLIERARYRAAGGTWAGLLAALRASCGVLDARLRGAVAVLDQPLTIFRVPYGFVHRPGGDDVPGLFRLGDQMAVIPSFTGDGMAIALHSAAVAVAAILAGEPALAHHVRVRRDVRGQIARASVLAGMARFGFGQAALFQAARLSPALLRLAAQWTRVPPSRGPAATRILRI</sequence>
<keyword evidence="2" id="KW-1185">Reference proteome</keyword>
<dbReference type="InterPro" id="IPR050407">
    <property type="entry name" value="Geranylgeranyl_reductase"/>
</dbReference>
<evidence type="ECO:0000313" key="1">
    <source>
        <dbReference type="EMBL" id="MDX5932739.1"/>
    </source>
</evidence>
<organism evidence="1 2">
    <name type="scientific">Acidiphilium acidophilum</name>
    <name type="common">Thiobacillus acidophilus</name>
    <dbReference type="NCBI Taxonomy" id="76588"/>
    <lineage>
        <taxon>Bacteria</taxon>
        <taxon>Pseudomonadati</taxon>
        <taxon>Pseudomonadota</taxon>
        <taxon>Alphaproteobacteria</taxon>
        <taxon>Acetobacterales</taxon>
        <taxon>Acidocellaceae</taxon>
        <taxon>Acidiphilium</taxon>
    </lineage>
</organism>
<accession>A0AAW9DUG4</accession>
<proteinExistence type="predicted"/>
<name>A0AAW9DUG4_ACIAO</name>
<dbReference type="EMBL" id="JAWXYB010000018">
    <property type="protein sequence ID" value="MDX5932739.1"/>
    <property type="molecule type" value="Genomic_DNA"/>
</dbReference>
<dbReference type="InterPro" id="IPR036188">
    <property type="entry name" value="FAD/NAD-bd_sf"/>
</dbReference>
<dbReference type="Gene3D" id="3.50.50.60">
    <property type="entry name" value="FAD/NAD(P)-binding domain"/>
    <property type="match status" value="1"/>
</dbReference>
<gene>
    <name evidence="1" type="ORF">SIL87_18460</name>
</gene>
<dbReference type="PANTHER" id="PTHR42685">
    <property type="entry name" value="GERANYLGERANYL DIPHOSPHATE REDUCTASE"/>
    <property type="match status" value="1"/>
</dbReference>
<reference evidence="1 2" key="1">
    <citation type="submission" date="2023-11" db="EMBL/GenBank/DDBJ databases">
        <title>MicrobeMod: A computational toolkit for identifying prokaryotic methylation and restriction-modification with nanopore sequencing.</title>
        <authorList>
            <person name="Crits-Christoph A."/>
            <person name="Kang S.C."/>
            <person name="Lee H."/>
            <person name="Ostrov N."/>
        </authorList>
    </citation>
    <scope>NUCLEOTIDE SEQUENCE [LARGE SCALE GENOMIC DNA]</scope>
    <source>
        <strain evidence="1 2">DSMZ 700</strain>
    </source>
</reference>